<organism evidence="9 10">
    <name type="scientific">Arabis alpina</name>
    <name type="common">Alpine rock-cress</name>
    <dbReference type="NCBI Taxonomy" id="50452"/>
    <lineage>
        <taxon>Eukaryota</taxon>
        <taxon>Viridiplantae</taxon>
        <taxon>Streptophyta</taxon>
        <taxon>Embryophyta</taxon>
        <taxon>Tracheophyta</taxon>
        <taxon>Spermatophyta</taxon>
        <taxon>Magnoliopsida</taxon>
        <taxon>eudicotyledons</taxon>
        <taxon>Gunneridae</taxon>
        <taxon>Pentapetalae</taxon>
        <taxon>rosids</taxon>
        <taxon>malvids</taxon>
        <taxon>Brassicales</taxon>
        <taxon>Brassicaceae</taxon>
        <taxon>Arabideae</taxon>
        <taxon>Arabis</taxon>
    </lineage>
</organism>
<accession>A0A087H316</accession>
<dbReference type="GO" id="GO:0003677">
    <property type="term" value="F:DNA binding"/>
    <property type="evidence" value="ECO:0007669"/>
    <property type="project" value="UniProtKB-KW"/>
</dbReference>
<proteinExistence type="predicted"/>
<dbReference type="OMA" id="YPGHYSM"/>
<dbReference type="SUPFAM" id="SSF57959">
    <property type="entry name" value="Leucine zipper domain"/>
    <property type="match status" value="1"/>
</dbReference>
<dbReference type="GO" id="GO:0005634">
    <property type="term" value="C:nucleus"/>
    <property type="evidence" value="ECO:0007669"/>
    <property type="project" value="UniProtKB-SubCell"/>
</dbReference>
<keyword evidence="10" id="KW-1185">Reference proteome</keyword>
<feature type="compositionally biased region" description="Polar residues" evidence="7">
    <location>
        <begin position="44"/>
        <end position="58"/>
    </location>
</feature>
<dbReference type="CDD" id="cd14702">
    <property type="entry name" value="bZIP_plant_GBF1"/>
    <property type="match status" value="1"/>
</dbReference>
<gene>
    <name evidence="9" type="ordered locus">AALP_Aa4g134500</name>
</gene>
<evidence type="ECO:0000256" key="5">
    <source>
        <dbReference type="ARBA" id="ARBA00023242"/>
    </source>
</evidence>
<evidence type="ECO:0000313" key="10">
    <source>
        <dbReference type="Proteomes" id="UP000029120"/>
    </source>
</evidence>
<dbReference type="GO" id="GO:0046983">
    <property type="term" value="F:protein dimerization activity"/>
    <property type="evidence" value="ECO:0007669"/>
    <property type="project" value="UniProtKB-ARBA"/>
</dbReference>
<name>A0A087H316_ARAAL</name>
<dbReference type="InterPro" id="IPR004827">
    <property type="entry name" value="bZIP"/>
</dbReference>
<feature type="region of interest" description="Disordered" evidence="7">
    <location>
        <begin position="44"/>
        <end position="92"/>
    </location>
</feature>
<dbReference type="Gramene" id="KFK36518">
    <property type="protein sequence ID" value="KFK36518"/>
    <property type="gene ID" value="AALP_AA4G134500"/>
</dbReference>
<sequence length="163" mass="19010">MQPSTDIFSLHGSAPSYFSPFPISSPFRVNGITPNTFYSFQTGVNNPQSMTLSSNSTSDEAEENQEDIVNDRKQRKKISNRESARRSRMRKQRQLDELWSQVMWLRNENHQLLHKLNRVLESQEKVVEENAQLKEEAVELKQMISDMQLQNQSPFSCFRDDIV</sequence>
<dbReference type="EMBL" id="CM002872">
    <property type="protein sequence ID" value="KFK36518.1"/>
    <property type="molecule type" value="Genomic_DNA"/>
</dbReference>
<protein>
    <recommendedName>
        <fullName evidence="8">BZIP domain-containing protein</fullName>
    </recommendedName>
</protein>
<dbReference type="AlphaFoldDB" id="A0A087H316"/>
<dbReference type="eggNOG" id="ENOG502RY8E">
    <property type="taxonomic scope" value="Eukaryota"/>
</dbReference>
<evidence type="ECO:0000256" key="2">
    <source>
        <dbReference type="ARBA" id="ARBA00023015"/>
    </source>
</evidence>
<dbReference type="OrthoDB" id="551672at2759"/>
<dbReference type="GO" id="GO:0003700">
    <property type="term" value="F:DNA-binding transcription factor activity"/>
    <property type="evidence" value="ECO:0007669"/>
    <property type="project" value="InterPro"/>
</dbReference>
<evidence type="ECO:0000259" key="8">
    <source>
        <dbReference type="PROSITE" id="PS50217"/>
    </source>
</evidence>
<dbReference type="InterPro" id="IPR044521">
    <property type="entry name" value="AtbZIP8/43"/>
</dbReference>
<keyword evidence="3" id="KW-0238">DNA-binding</keyword>
<evidence type="ECO:0000256" key="4">
    <source>
        <dbReference type="ARBA" id="ARBA00023163"/>
    </source>
</evidence>
<dbReference type="PROSITE" id="PS50217">
    <property type="entry name" value="BZIP"/>
    <property type="match status" value="1"/>
</dbReference>
<evidence type="ECO:0000313" key="9">
    <source>
        <dbReference type="EMBL" id="KFK36518.1"/>
    </source>
</evidence>
<dbReference type="Pfam" id="PF00170">
    <property type="entry name" value="bZIP_1"/>
    <property type="match status" value="1"/>
</dbReference>
<dbReference type="Proteomes" id="UP000029120">
    <property type="component" value="Chromosome 4"/>
</dbReference>
<keyword evidence="4" id="KW-0804">Transcription</keyword>
<dbReference type="PANTHER" id="PTHR46324:SF3">
    <property type="entry name" value="BASIC LEUCINE ZIPPER 43-RELATED"/>
    <property type="match status" value="1"/>
</dbReference>
<feature type="compositionally biased region" description="Acidic residues" evidence="7">
    <location>
        <begin position="59"/>
        <end position="68"/>
    </location>
</feature>
<dbReference type="FunFam" id="1.20.5.170:FF:000020">
    <property type="entry name" value="BZIP transcription factor"/>
    <property type="match status" value="1"/>
</dbReference>
<evidence type="ECO:0000256" key="3">
    <source>
        <dbReference type="ARBA" id="ARBA00023125"/>
    </source>
</evidence>
<dbReference type="PROSITE" id="PS00036">
    <property type="entry name" value="BZIP_BASIC"/>
    <property type="match status" value="1"/>
</dbReference>
<feature type="coiled-coil region" evidence="6">
    <location>
        <begin position="116"/>
        <end position="150"/>
    </location>
</feature>
<dbReference type="PANTHER" id="PTHR46324">
    <property type="entry name" value="BASIC LEUCINE ZIPPER 43-RELATED"/>
    <property type="match status" value="1"/>
</dbReference>
<dbReference type="InterPro" id="IPR045314">
    <property type="entry name" value="bZIP_plant_GBF1"/>
</dbReference>
<comment type="subcellular location">
    <subcellularLocation>
        <location evidence="1">Nucleus</location>
    </subcellularLocation>
</comment>
<keyword evidence="5" id="KW-0539">Nucleus</keyword>
<evidence type="ECO:0000256" key="7">
    <source>
        <dbReference type="SAM" id="MobiDB-lite"/>
    </source>
</evidence>
<evidence type="ECO:0000256" key="6">
    <source>
        <dbReference type="SAM" id="Coils"/>
    </source>
</evidence>
<reference evidence="10" key="1">
    <citation type="journal article" date="2015" name="Nat. Plants">
        <title>Genome expansion of Arabis alpina linked with retrotransposition and reduced symmetric DNA methylation.</title>
        <authorList>
            <person name="Willing E.M."/>
            <person name="Rawat V."/>
            <person name="Mandakova T."/>
            <person name="Maumus F."/>
            <person name="James G.V."/>
            <person name="Nordstroem K.J."/>
            <person name="Becker C."/>
            <person name="Warthmann N."/>
            <person name="Chica C."/>
            <person name="Szarzynska B."/>
            <person name="Zytnicki M."/>
            <person name="Albani M.C."/>
            <person name="Kiefer C."/>
            <person name="Bergonzi S."/>
            <person name="Castaings L."/>
            <person name="Mateos J.L."/>
            <person name="Berns M.C."/>
            <person name="Bujdoso N."/>
            <person name="Piofczyk T."/>
            <person name="de Lorenzo L."/>
            <person name="Barrero-Sicilia C."/>
            <person name="Mateos I."/>
            <person name="Piednoel M."/>
            <person name="Hagmann J."/>
            <person name="Chen-Min-Tao R."/>
            <person name="Iglesias-Fernandez R."/>
            <person name="Schuster S.C."/>
            <person name="Alonso-Blanco C."/>
            <person name="Roudier F."/>
            <person name="Carbonero P."/>
            <person name="Paz-Ares J."/>
            <person name="Davis S.J."/>
            <person name="Pecinka A."/>
            <person name="Quesneville H."/>
            <person name="Colot V."/>
            <person name="Lysak M.A."/>
            <person name="Weigel D."/>
            <person name="Coupland G."/>
            <person name="Schneeberger K."/>
        </authorList>
    </citation>
    <scope>NUCLEOTIDE SEQUENCE [LARGE SCALE GENOMIC DNA]</scope>
    <source>
        <strain evidence="10">cv. Pajares</strain>
    </source>
</reference>
<dbReference type="SMART" id="SM00338">
    <property type="entry name" value="BRLZ"/>
    <property type="match status" value="1"/>
</dbReference>
<keyword evidence="6" id="KW-0175">Coiled coil</keyword>
<dbReference type="InterPro" id="IPR046347">
    <property type="entry name" value="bZIP_sf"/>
</dbReference>
<feature type="domain" description="BZIP" evidence="8">
    <location>
        <begin position="70"/>
        <end position="133"/>
    </location>
</feature>
<dbReference type="Gene3D" id="1.20.5.170">
    <property type="match status" value="1"/>
</dbReference>
<keyword evidence="2" id="KW-0805">Transcription regulation</keyword>
<evidence type="ECO:0000256" key="1">
    <source>
        <dbReference type="ARBA" id="ARBA00004123"/>
    </source>
</evidence>